<proteinExistence type="predicted"/>
<dbReference type="RefSeq" id="WP_208339321.1">
    <property type="nucleotide sequence ID" value="NZ_CAWQFN010000520.1"/>
</dbReference>
<dbReference type="Proteomes" id="UP000667802">
    <property type="component" value="Unassembled WGS sequence"/>
</dbReference>
<dbReference type="AlphaFoldDB" id="A0AAP5IDJ8"/>
<dbReference type="EMBL" id="JAALHA020000026">
    <property type="protein sequence ID" value="MDR9899695.1"/>
    <property type="molecule type" value="Genomic_DNA"/>
</dbReference>
<evidence type="ECO:0000313" key="1">
    <source>
        <dbReference type="EMBL" id="MDR9899695.1"/>
    </source>
</evidence>
<sequence>MNYELNLPLSLAIASPLQHQEIGYGAVFLKLAENNLELYCNAKGCRAVASKIRASSTK</sequence>
<organism evidence="1 2">
    <name type="scientific">Aetokthonos hydrillicola Thurmond2011</name>
    <dbReference type="NCBI Taxonomy" id="2712845"/>
    <lineage>
        <taxon>Bacteria</taxon>
        <taxon>Bacillati</taxon>
        <taxon>Cyanobacteriota</taxon>
        <taxon>Cyanophyceae</taxon>
        <taxon>Nostocales</taxon>
        <taxon>Hapalosiphonaceae</taxon>
        <taxon>Aetokthonos</taxon>
    </lineage>
</organism>
<comment type="caution">
    <text evidence="1">The sequence shown here is derived from an EMBL/GenBank/DDBJ whole genome shotgun (WGS) entry which is preliminary data.</text>
</comment>
<evidence type="ECO:0000313" key="2">
    <source>
        <dbReference type="Proteomes" id="UP000667802"/>
    </source>
</evidence>
<keyword evidence="2" id="KW-1185">Reference proteome</keyword>
<reference evidence="2" key="1">
    <citation type="journal article" date="2021" name="Science">
        <title>Hunting the eagle killer: A cyanobacterial neurotoxin causes vacuolar myelinopathy.</title>
        <authorList>
            <person name="Breinlinger S."/>
            <person name="Phillips T.J."/>
            <person name="Haram B.N."/>
            <person name="Mares J."/>
            <person name="Martinez Yerena J.A."/>
            <person name="Hrouzek P."/>
            <person name="Sobotka R."/>
            <person name="Henderson W.M."/>
            <person name="Schmieder P."/>
            <person name="Williams S.M."/>
            <person name="Lauderdale J.D."/>
            <person name="Wilde H.D."/>
            <person name="Gerrin W."/>
            <person name="Kust A."/>
            <person name="Washington J.W."/>
            <person name="Wagner C."/>
            <person name="Geier B."/>
            <person name="Liebeke M."/>
            <person name="Enke H."/>
            <person name="Niedermeyer T.H.J."/>
            <person name="Wilde S.B."/>
        </authorList>
    </citation>
    <scope>NUCLEOTIDE SEQUENCE [LARGE SCALE GENOMIC DNA]</scope>
    <source>
        <strain evidence="2">Thurmond2011</strain>
    </source>
</reference>
<accession>A0AAP5IDJ8</accession>
<protein>
    <submittedName>
        <fullName evidence="1">Uncharacterized protein</fullName>
    </submittedName>
</protein>
<gene>
    <name evidence="1" type="ORF">G7B40_034820</name>
</gene>
<name>A0AAP5IDJ8_9CYAN</name>